<proteinExistence type="predicted"/>
<name>A0ABU7LYA1_9PROT</name>
<gene>
    <name evidence="1" type="ORF">V0U35_07510</name>
</gene>
<keyword evidence="2" id="KW-1185">Reference proteome</keyword>
<sequence>MIARKNCSITAPEFEPPREGRLSEFVRVIQTMPETALKEIAFEAVKKALQRLHGNDQAVGKKQPLGDKPGGWGYSAASIAELFRQVEDEIDNAPTYIRVRFGSDAAALASKTVGDLCVHLTKIAQVSDGK</sequence>
<dbReference type="EMBL" id="JAZDRO010000002">
    <property type="protein sequence ID" value="MEE2566526.1"/>
    <property type="molecule type" value="Genomic_DNA"/>
</dbReference>
<dbReference type="Proteomes" id="UP001310692">
    <property type="component" value="Unassembled WGS sequence"/>
</dbReference>
<dbReference type="RefSeq" id="WP_330196066.1">
    <property type="nucleotide sequence ID" value="NZ_JAZDRO010000002.1"/>
</dbReference>
<reference evidence="1 2" key="1">
    <citation type="submission" date="2024-01" db="EMBL/GenBank/DDBJ databases">
        <title>Hyphobacterium bacterium isolated from marine sediment.</title>
        <authorList>
            <person name="Zhao S."/>
        </authorList>
    </citation>
    <scope>NUCLEOTIDE SEQUENCE [LARGE SCALE GENOMIC DNA]</scope>
    <source>
        <strain evidence="1 2">Y60-23</strain>
    </source>
</reference>
<accession>A0ABU7LYA1</accession>
<organism evidence="1 2">
    <name type="scientific">Hyphobacterium marinum</name>
    <dbReference type="NCBI Taxonomy" id="3116574"/>
    <lineage>
        <taxon>Bacteria</taxon>
        <taxon>Pseudomonadati</taxon>
        <taxon>Pseudomonadota</taxon>
        <taxon>Alphaproteobacteria</taxon>
        <taxon>Maricaulales</taxon>
        <taxon>Maricaulaceae</taxon>
        <taxon>Hyphobacterium</taxon>
    </lineage>
</organism>
<comment type="caution">
    <text evidence="1">The sequence shown here is derived from an EMBL/GenBank/DDBJ whole genome shotgun (WGS) entry which is preliminary data.</text>
</comment>
<evidence type="ECO:0000313" key="2">
    <source>
        <dbReference type="Proteomes" id="UP001310692"/>
    </source>
</evidence>
<protein>
    <submittedName>
        <fullName evidence="1">Uncharacterized protein</fullName>
    </submittedName>
</protein>
<evidence type="ECO:0000313" key="1">
    <source>
        <dbReference type="EMBL" id="MEE2566526.1"/>
    </source>
</evidence>